<evidence type="ECO:0008006" key="3">
    <source>
        <dbReference type="Google" id="ProtNLM"/>
    </source>
</evidence>
<reference evidence="1 2" key="1">
    <citation type="submission" date="2020-03" db="EMBL/GenBank/DDBJ databases">
        <title>Draft genome of Streptomyces sp. ventii, isolated from the Axial Seamount in the Pacific Ocean, and resequencing of the two type strains Streptomyces lonarensis strain NCL 716 and Streptomyces bohaiensis strain 11A07.</title>
        <authorList>
            <person name="Loughran R.M."/>
            <person name="Pfannmuller K.M."/>
            <person name="Wasson B.J."/>
            <person name="Deadmond M.C."/>
            <person name="Paddock B.E."/>
            <person name="Koyack M.J."/>
            <person name="Gallegos D.A."/>
            <person name="Mitchell E.A."/>
            <person name="Ushijima B."/>
            <person name="Saw J.H."/>
            <person name="Mcphail K.L."/>
            <person name="Videau P."/>
        </authorList>
    </citation>
    <scope>NUCLEOTIDE SEQUENCE [LARGE SCALE GENOMIC DNA]</scope>
    <source>
        <strain evidence="1 2">NCL716</strain>
    </source>
</reference>
<keyword evidence="2" id="KW-1185">Reference proteome</keyword>
<accession>A0A7X6D1H0</accession>
<dbReference type="RefSeq" id="WP_167970588.1">
    <property type="nucleotide sequence ID" value="NZ_BHZG01000055.1"/>
</dbReference>
<dbReference type="AlphaFoldDB" id="A0A7X6D1H0"/>
<dbReference type="PROSITE" id="PS51257">
    <property type="entry name" value="PROKAR_LIPOPROTEIN"/>
    <property type="match status" value="1"/>
</dbReference>
<dbReference type="EMBL" id="JAAVJD010000086">
    <property type="protein sequence ID" value="NJQ06468.1"/>
    <property type="molecule type" value="Genomic_DNA"/>
</dbReference>
<dbReference type="Proteomes" id="UP000578686">
    <property type="component" value="Unassembled WGS sequence"/>
</dbReference>
<organism evidence="1 2">
    <name type="scientific">Streptomyces lonarensis</name>
    <dbReference type="NCBI Taxonomy" id="700599"/>
    <lineage>
        <taxon>Bacteria</taxon>
        <taxon>Bacillati</taxon>
        <taxon>Actinomycetota</taxon>
        <taxon>Actinomycetes</taxon>
        <taxon>Kitasatosporales</taxon>
        <taxon>Streptomycetaceae</taxon>
        <taxon>Streptomyces</taxon>
    </lineage>
</organism>
<proteinExistence type="predicted"/>
<evidence type="ECO:0000313" key="1">
    <source>
        <dbReference type="EMBL" id="NJQ06468.1"/>
    </source>
</evidence>
<name>A0A7X6D1H0_9ACTN</name>
<protein>
    <recommendedName>
        <fullName evidence="3">Lipoprotein</fullName>
    </recommendedName>
</protein>
<evidence type="ECO:0000313" key="2">
    <source>
        <dbReference type="Proteomes" id="UP000578686"/>
    </source>
</evidence>
<sequence>MALRGARLFAAAVIGGALLLTGCGTTSEPGAAPDGTLDDPLAAGPESLVEEGPAADLRRAVNESMATTTFRAEGPSPAFPDAQQVMWSDPEVGVRVALSSEVSDGEMFCQDGVVYTSVPLFAARMGEAGDPVDVPAEVRDGFVSVQAGDDCGALFEVPPGARFAPERDTEVEGAAATALVTSGGGVTETFLAAAEEPHHLLRLESEFSDGGGTTVYDSFGDPVDVSMPDEAAVMSTEEFFNLVQPG</sequence>
<gene>
    <name evidence="1" type="ORF">HCN56_12975</name>
</gene>
<comment type="caution">
    <text evidence="1">The sequence shown here is derived from an EMBL/GenBank/DDBJ whole genome shotgun (WGS) entry which is preliminary data.</text>
</comment>